<dbReference type="EMBL" id="HBEZ01037028">
    <property type="protein sequence ID" value="CAD8642660.1"/>
    <property type="molecule type" value="Transcribed_RNA"/>
</dbReference>
<protein>
    <submittedName>
        <fullName evidence="1">Uncharacterized protein</fullName>
    </submittedName>
</protein>
<gene>
    <name evidence="1" type="ORF">CCUR1050_LOCUS20344</name>
</gene>
<organism evidence="1">
    <name type="scientific">Cryptomonas curvata</name>
    <dbReference type="NCBI Taxonomy" id="233186"/>
    <lineage>
        <taxon>Eukaryota</taxon>
        <taxon>Cryptophyceae</taxon>
        <taxon>Cryptomonadales</taxon>
        <taxon>Cryptomonadaceae</taxon>
        <taxon>Cryptomonas</taxon>
    </lineage>
</organism>
<evidence type="ECO:0000313" key="1">
    <source>
        <dbReference type="EMBL" id="CAD8642660.1"/>
    </source>
</evidence>
<name>A0A7S0MIN4_9CRYP</name>
<dbReference type="AlphaFoldDB" id="A0A7S0MIN4"/>
<accession>A0A7S0MIN4</accession>
<reference evidence="1" key="1">
    <citation type="submission" date="2021-01" db="EMBL/GenBank/DDBJ databases">
        <authorList>
            <person name="Corre E."/>
            <person name="Pelletier E."/>
            <person name="Niang G."/>
            <person name="Scheremetjew M."/>
            <person name="Finn R."/>
            <person name="Kale V."/>
            <person name="Holt S."/>
            <person name="Cochrane G."/>
            <person name="Meng A."/>
            <person name="Brown T."/>
            <person name="Cohen L."/>
        </authorList>
    </citation>
    <scope>NUCLEOTIDE SEQUENCE</scope>
    <source>
        <strain evidence="1">CCAP979/52</strain>
    </source>
</reference>
<proteinExistence type="predicted"/>
<sequence length="102" mass="11059">MKRIQRNGVGDALPAVSTPSHRRVRMAAGWAGLQAGLQAGWKMESPEVGWLDARSIAPQKQSSPQTGVPMESPEPWYAECFCASVLCCCAAALLRSARACRW</sequence>